<dbReference type="Proteomes" id="UP000299102">
    <property type="component" value="Unassembled WGS sequence"/>
</dbReference>
<dbReference type="AlphaFoldDB" id="A0A4C1TWD3"/>
<accession>A0A4C1TWD3</accession>
<evidence type="ECO:0000313" key="1">
    <source>
        <dbReference type="EMBL" id="GBP18194.1"/>
    </source>
</evidence>
<proteinExistence type="predicted"/>
<keyword evidence="2" id="KW-1185">Reference proteome</keyword>
<reference evidence="1 2" key="1">
    <citation type="journal article" date="2019" name="Commun. Biol.">
        <title>The bagworm genome reveals a unique fibroin gene that provides high tensile strength.</title>
        <authorList>
            <person name="Kono N."/>
            <person name="Nakamura H."/>
            <person name="Ohtoshi R."/>
            <person name="Tomita M."/>
            <person name="Numata K."/>
            <person name="Arakawa K."/>
        </authorList>
    </citation>
    <scope>NUCLEOTIDE SEQUENCE [LARGE SCALE GENOMIC DNA]</scope>
</reference>
<sequence>MPGQPNSQMIRQHSNIESRQGYFVAYTAIVSPRSPISEPGVGHYRLVALRRARPPRPERPRLPIGMLIKCGVCHFTEQQPNERYSEDNFVLIYFVIHYQPHVCGPTEVVGRFRWRVSFPATLASHVSKGGLSSVRSDGNKRYRAHSGDACRESISINGAPENWMCFASSEAARNKIVMSRRGPLVKILYSSRLPRPSSPQLFR</sequence>
<protein>
    <submittedName>
        <fullName evidence="1">Uncharacterized protein</fullName>
    </submittedName>
</protein>
<organism evidence="1 2">
    <name type="scientific">Eumeta variegata</name>
    <name type="common">Bagworm moth</name>
    <name type="synonym">Eumeta japonica</name>
    <dbReference type="NCBI Taxonomy" id="151549"/>
    <lineage>
        <taxon>Eukaryota</taxon>
        <taxon>Metazoa</taxon>
        <taxon>Ecdysozoa</taxon>
        <taxon>Arthropoda</taxon>
        <taxon>Hexapoda</taxon>
        <taxon>Insecta</taxon>
        <taxon>Pterygota</taxon>
        <taxon>Neoptera</taxon>
        <taxon>Endopterygota</taxon>
        <taxon>Lepidoptera</taxon>
        <taxon>Glossata</taxon>
        <taxon>Ditrysia</taxon>
        <taxon>Tineoidea</taxon>
        <taxon>Psychidae</taxon>
        <taxon>Oiketicinae</taxon>
        <taxon>Eumeta</taxon>
    </lineage>
</organism>
<gene>
    <name evidence="1" type="ORF">EVAR_9036_1</name>
</gene>
<name>A0A4C1TWD3_EUMVA</name>
<comment type="caution">
    <text evidence="1">The sequence shown here is derived from an EMBL/GenBank/DDBJ whole genome shotgun (WGS) entry which is preliminary data.</text>
</comment>
<evidence type="ECO:0000313" key="2">
    <source>
        <dbReference type="Proteomes" id="UP000299102"/>
    </source>
</evidence>
<dbReference type="EMBL" id="BGZK01000094">
    <property type="protein sequence ID" value="GBP18194.1"/>
    <property type="molecule type" value="Genomic_DNA"/>
</dbReference>